<evidence type="ECO:0000256" key="2">
    <source>
        <dbReference type="ARBA" id="ARBA00023239"/>
    </source>
</evidence>
<dbReference type="Gene3D" id="1.50.10.100">
    <property type="entry name" value="Chondroitin AC/alginate lyase"/>
    <property type="match status" value="1"/>
</dbReference>
<feature type="chain" id="PRO_5045665280" evidence="4">
    <location>
        <begin position="29"/>
        <end position="414"/>
    </location>
</feature>
<evidence type="ECO:0000256" key="4">
    <source>
        <dbReference type="SAM" id="SignalP"/>
    </source>
</evidence>
<evidence type="ECO:0000256" key="1">
    <source>
        <dbReference type="ARBA" id="ARBA00022729"/>
    </source>
</evidence>
<dbReference type="Pfam" id="PF05426">
    <property type="entry name" value="Alginate_lyase"/>
    <property type="match status" value="1"/>
</dbReference>
<protein>
    <submittedName>
        <fullName evidence="6">Alginate lyase family protein</fullName>
    </submittedName>
</protein>
<keyword evidence="2 6" id="KW-0456">Lyase</keyword>
<dbReference type="GO" id="GO:0016829">
    <property type="term" value="F:lyase activity"/>
    <property type="evidence" value="ECO:0007669"/>
    <property type="project" value="UniProtKB-KW"/>
</dbReference>
<organism evidence="6 7">
    <name type="scientific">Streptomyces lunalinharesii</name>
    <dbReference type="NCBI Taxonomy" id="333384"/>
    <lineage>
        <taxon>Bacteria</taxon>
        <taxon>Bacillati</taxon>
        <taxon>Actinomycetota</taxon>
        <taxon>Actinomycetes</taxon>
        <taxon>Kitasatosporales</taxon>
        <taxon>Streptomycetaceae</taxon>
        <taxon>Streptomyces</taxon>
    </lineage>
</organism>
<comment type="caution">
    <text evidence="6">The sequence shown here is derived from an EMBL/GenBank/DDBJ whole genome shotgun (WGS) entry which is preliminary data.</text>
</comment>
<evidence type="ECO:0000256" key="3">
    <source>
        <dbReference type="SAM" id="MobiDB-lite"/>
    </source>
</evidence>
<dbReference type="EMBL" id="BAAARK010000045">
    <property type="protein sequence ID" value="GAA2688392.1"/>
    <property type="molecule type" value="Genomic_DNA"/>
</dbReference>
<feature type="domain" description="Alginate lyase" evidence="5">
    <location>
        <begin position="125"/>
        <end position="257"/>
    </location>
</feature>
<dbReference type="SUPFAM" id="SSF48230">
    <property type="entry name" value="Chondroitin AC/alginate lyase"/>
    <property type="match status" value="1"/>
</dbReference>
<keyword evidence="7" id="KW-1185">Reference proteome</keyword>
<name>A0ABN3T0D2_9ACTN</name>
<accession>A0ABN3T0D2</accession>
<feature type="region of interest" description="Disordered" evidence="3">
    <location>
        <begin position="26"/>
        <end position="58"/>
    </location>
</feature>
<keyword evidence="1 4" id="KW-0732">Signal</keyword>
<reference evidence="6 7" key="1">
    <citation type="journal article" date="2019" name="Int. J. Syst. Evol. Microbiol.">
        <title>The Global Catalogue of Microorganisms (GCM) 10K type strain sequencing project: providing services to taxonomists for standard genome sequencing and annotation.</title>
        <authorList>
            <consortium name="The Broad Institute Genomics Platform"/>
            <consortium name="The Broad Institute Genome Sequencing Center for Infectious Disease"/>
            <person name="Wu L."/>
            <person name="Ma J."/>
        </authorList>
    </citation>
    <scope>NUCLEOTIDE SEQUENCE [LARGE SCALE GENOMIC DNA]</scope>
    <source>
        <strain evidence="6 7">JCM 16374</strain>
    </source>
</reference>
<sequence length="414" mass="44855">MGRKTTTSLMAGAALTALLALTTGPTGAGSARAATTAAPVSRDAERGRTPTSAPPFHHPGVLVGARQLAFVKGRLDAGAEPWKSALAQLTSSRYAALDWKPAPRATVECGSGSHPNHGCSDERDDSMAAYTDALRWALTRDQRYADKAIGIMDAWSAVIREHTNTNAQLQTGWAGNNWARAAELIRHTGAGWPAAAVRRFESVLRTVYLPELTPGSPRKNGNWELIETDALMGIAVFLDDRAAFDRAVTMWRKRLPAYVYLASDGPLPVPPPNTDIKGRDALVKYWQGQSEFRDGLAQESCRDFGHTGWGLEAAAQTAETARLQGLDLWAEGRQRLLKALELHTAYDNGTSTPHWLCDGTVKTGLGPAVQLAYNEYHGREGIAMPQTARYVAAHSPFGVNYFIGWETLTHTDAP</sequence>
<dbReference type="InterPro" id="IPR008397">
    <property type="entry name" value="Alginate_lyase_dom"/>
</dbReference>
<dbReference type="RefSeq" id="WP_344583786.1">
    <property type="nucleotide sequence ID" value="NZ_BAAARK010000045.1"/>
</dbReference>
<gene>
    <name evidence="6" type="ORF">GCM10009864_72770</name>
</gene>
<dbReference type="Proteomes" id="UP001500994">
    <property type="component" value="Unassembled WGS sequence"/>
</dbReference>
<feature type="compositionally biased region" description="Low complexity" evidence="3">
    <location>
        <begin position="26"/>
        <end position="38"/>
    </location>
</feature>
<evidence type="ECO:0000313" key="6">
    <source>
        <dbReference type="EMBL" id="GAA2688392.1"/>
    </source>
</evidence>
<dbReference type="InterPro" id="IPR008929">
    <property type="entry name" value="Chondroitin_lyas"/>
</dbReference>
<proteinExistence type="predicted"/>
<evidence type="ECO:0000313" key="7">
    <source>
        <dbReference type="Proteomes" id="UP001500994"/>
    </source>
</evidence>
<evidence type="ECO:0000259" key="5">
    <source>
        <dbReference type="Pfam" id="PF05426"/>
    </source>
</evidence>
<feature type="signal peptide" evidence="4">
    <location>
        <begin position="1"/>
        <end position="28"/>
    </location>
</feature>